<dbReference type="Proteomes" id="UP000309550">
    <property type="component" value="Unassembled WGS sequence"/>
</dbReference>
<evidence type="ECO:0008006" key="3">
    <source>
        <dbReference type="Google" id="ProtNLM"/>
    </source>
</evidence>
<proteinExistence type="predicted"/>
<protein>
    <recommendedName>
        <fullName evidence="3">Capsular biosynthesis protein</fullName>
    </recommendedName>
</protein>
<reference evidence="1 2" key="1">
    <citation type="submission" date="2019-05" db="EMBL/GenBank/DDBJ databases">
        <title>Sulfitobacter sabulilitoris sp. nov., isolated from a marine sand.</title>
        <authorList>
            <person name="Yoon J.-H."/>
        </authorList>
    </citation>
    <scope>NUCLEOTIDE SEQUENCE [LARGE SCALE GENOMIC DNA]</scope>
    <source>
        <strain evidence="1 2">HSMS-29</strain>
    </source>
</reference>
<dbReference type="RefSeq" id="WP_138662131.1">
    <property type="nucleotide sequence ID" value="NZ_VANS01000002.1"/>
</dbReference>
<evidence type="ECO:0000313" key="2">
    <source>
        <dbReference type="Proteomes" id="UP000309550"/>
    </source>
</evidence>
<organism evidence="1 2">
    <name type="scientific">Sulfitobacter sabulilitoris</name>
    <dbReference type="NCBI Taxonomy" id="2562655"/>
    <lineage>
        <taxon>Bacteria</taxon>
        <taxon>Pseudomonadati</taxon>
        <taxon>Pseudomonadota</taxon>
        <taxon>Alphaproteobacteria</taxon>
        <taxon>Rhodobacterales</taxon>
        <taxon>Roseobacteraceae</taxon>
        <taxon>Sulfitobacter</taxon>
    </lineage>
</organism>
<dbReference type="OrthoDB" id="6713140at2"/>
<accession>A0A5S3PEV7</accession>
<dbReference type="AlphaFoldDB" id="A0A5S3PEV7"/>
<name>A0A5S3PEV7_9RHOB</name>
<gene>
    <name evidence="1" type="ORF">FDT80_09940</name>
</gene>
<comment type="caution">
    <text evidence="1">The sequence shown here is derived from an EMBL/GenBank/DDBJ whole genome shotgun (WGS) entry which is preliminary data.</text>
</comment>
<keyword evidence="2" id="KW-1185">Reference proteome</keyword>
<sequence>MTDQATLRFHLEDGLRQSAAAGEHNFIAKIAQIAQRAGMDVEYSKTPPRADGAYTLTHMNQPPDAKGLMFRRVYHYPFWQIEQTAARWAWDVARADFAPDTIDPDTAARFHAYWQKRLFGDAPQSCTQDGYVYVPLQGRLSEHRSFQSRSPFAMIEACLEHDPNRHIVATLHPKETYSQADLAMLERLELSFPRLSVRMGGMEELLRGCDYVVTQNSSAAFFGNFFAKPAILFAQIDFHHIALKAQDEDLKPLFEAAPTYKPDFARYVWWFWQDQSINAGRPDAEDKILARLRRFGWPL</sequence>
<evidence type="ECO:0000313" key="1">
    <source>
        <dbReference type="EMBL" id="TMM52590.1"/>
    </source>
</evidence>
<dbReference type="EMBL" id="VANS01000002">
    <property type="protein sequence ID" value="TMM52590.1"/>
    <property type="molecule type" value="Genomic_DNA"/>
</dbReference>